<dbReference type="PIRSF" id="PIRSF004681">
    <property type="entry name" value="UCP004681"/>
    <property type="match status" value="1"/>
</dbReference>
<dbReference type="PANTHER" id="PTHR30615">
    <property type="entry name" value="UNCHARACTERIZED PROTEIN YJBQ-RELATED"/>
    <property type="match status" value="1"/>
</dbReference>
<comment type="similarity">
    <text evidence="1">Belongs to the UPF0047 family.</text>
</comment>
<dbReference type="PANTHER" id="PTHR30615:SF8">
    <property type="entry name" value="UPF0047 PROTEIN C4A8.02C"/>
    <property type="match status" value="1"/>
</dbReference>
<name>A0A382F726_9ZZZZ</name>
<reference evidence="2" key="1">
    <citation type="submission" date="2018-05" db="EMBL/GenBank/DDBJ databases">
        <authorList>
            <person name="Lanie J.A."/>
            <person name="Ng W.-L."/>
            <person name="Kazmierczak K.M."/>
            <person name="Andrzejewski T.M."/>
            <person name="Davidsen T.M."/>
            <person name="Wayne K.J."/>
            <person name="Tettelin H."/>
            <person name="Glass J.I."/>
            <person name="Rusch D."/>
            <person name="Podicherti R."/>
            <person name="Tsui H.-C.T."/>
            <person name="Winkler M.E."/>
        </authorList>
    </citation>
    <scope>NUCLEOTIDE SEQUENCE</scope>
</reference>
<sequence>MDNHIKYKQGEIIIKTSGQAMYEITNNINSWLIKEQINSGQLNIFIKHTSASLCIQENASEDVMEDILDYFTKLVPENPSLYKHNIEGKDDMPAHIKSVLTQTSLIVPVKDNQMDLGTWQGIFLFEHRIASMQRRLKLTLFGN</sequence>
<gene>
    <name evidence="2" type="ORF">METZ01_LOCUS211323</name>
</gene>
<accession>A0A382F726</accession>
<evidence type="ECO:0000256" key="1">
    <source>
        <dbReference type="ARBA" id="ARBA00005534"/>
    </source>
</evidence>
<dbReference type="InterPro" id="IPR035917">
    <property type="entry name" value="YjbQ-like_sf"/>
</dbReference>
<protein>
    <recommendedName>
        <fullName evidence="3">Secondary thiamine-phosphate synthase enzyme</fullName>
    </recommendedName>
</protein>
<dbReference type="EMBL" id="UINC01048207">
    <property type="protein sequence ID" value="SVB58469.1"/>
    <property type="molecule type" value="Genomic_DNA"/>
</dbReference>
<organism evidence="2">
    <name type="scientific">marine metagenome</name>
    <dbReference type="NCBI Taxonomy" id="408172"/>
    <lineage>
        <taxon>unclassified sequences</taxon>
        <taxon>metagenomes</taxon>
        <taxon>ecological metagenomes</taxon>
    </lineage>
</organism>
<evidence type="ECO:0008006" key="3">
    <source>
        <dbReference type="Google" id="ProtNLM"/>
    </source>
</evidence>
<dbReference type="AlphaFoldDB" id="A0A382F726"/>
<dbReference type="SUPFAM" id="SSF111038">
    <property type="entry name" value="YjbQ-like"/>
    <property type="match status" value="1"/>
</dbReference>
<evidence type="ECO:0000313" key="2">
    <source>
        <dbReference type="EMBL" id="SVB58469.1"/>
    </source>
</evidence>
<proteinExistence type="inferred from homology"/>
<dbReference type="Gene3D" id="2.60.120.460">
    <property type="entry name" value="YjbQ-like"/>
    <property type="match status" value="1"/>
</dbReference>
<dbReference type="Pfam" id="PF01894">
    <property type="entry name" value="YjbQ"/>
    <property type="match status" value="1"/>
</dbReference>
<dbReference type="NCBIfam" id="TIGR00149">
    <property type="entry name" value="TIGR00149_YjbQ"/>
    <property type="match status" value="1"/>
</dbReference>
<dbReference type="InterPro" id="IPR001602">
    <property type="entry name" value="UPF0047_YjbQ-like"/>
</dbReference>